<gene>
    <name evidence="2" type="ORF">E6C55_24650</name>
</gene>
<evidence type="ECO:0000313" key="3">
    <source>
        <dbReference type="Proteomes" id="UP000310636"/>
    </source>
</evidence>
<dbReference type="EMBL" id="SSOB01000039">
    <property type="protein sequence ID" value="THF74593.1"/>
    <property type="molecule type" value="Genomic_DNA"/>
</dbReference>
<keyword evidence="1" id="KW-0472">Membrane</keyword>
<feature type="transmembrane region" description="Helical" evidence="1">
    <location>
        <begin position="72"/>
        <end position="90"/>
    </location>
</feature>
<evidence type="ECO:0000313" key="2">
    <source>
        <dbReference type="EMBL" id="THF74593.1"/>
    </source>
</evidence>
<proteinExistence type="predicted"/>
<keyword evidence="3" id="KW-1185">Reference proteome</keyword>
<dbReference type="OrthoDB" id="2598858at2"/>
<comment type="caution">
    <text evidence="2">The sequence shown here is derived from an EMBL/GenBank/DDBJ whole genome shotgun (WGS) entry which is preliminary data.</text>
</comment>
<protein>
    <recommendedName>
        <fullName evidence="4">Methyltransferase</fullName>
    </recommendedName>
</protein>
<dbReference type="RefSeq" id="WP_136372490.1">
    <property type="nucleotide sequence ID" value="NZ_SSOB01000039.1"/>
</dbReference>
<dbReference type="AlphaFoldDB" id="A0A4S4BPS5"/>
<organism evidence="2 3">
    <name type="scientific">Cohnella fermenti</name>
    <dbReference type="NCBI Taxonomy" id="2565925"/>
    <lineage>
        <taxon>Bacteria</taxon>
        <taxon>Bacillati</taxon>
        <taxon>Bacillota</taxon>
        <taxon>Bacilli</taxon>
        <taxon>Bacillales</taxon>
        <taxon>Paenibacillaceae</taxon>
        <taxon>Cohnella</taxon>
    </lineage>
</organism>
<keyword evidence="1" id="KW-1133">Transmembrane helix</keyword>
<reference evidence="2 3" key="1">
    <citation type="submission" date="2019-04" db="EMBL/GenBank/DDBJ databases">
        <title>Cohnella sp. nov. isolated from preserved vegetables.</title>
        <authorList>
            <person name="Lin S.-Y."/>
            <person name="Hung M.-H."/>
            <person name="Young C.-C."/>
        </authorList>
    </citation>
    <scope>NUCLEOTIDE SEQUENCE [LARGE SCALE GENOMIC DNA]</scope>
    <source>
        <strain evidence="2 3">CC-MHH1044</strain>
    </source>
</reference>
<evidence type="ECO:0008006" key="4">
    <source>
        <dbReference type="Google" id="ProtNLM"/>
    </source>
</evidence>
<sequence>MSRSWERMVEKNQKQINARRKKEGKGKIAAPAQQVERFKGRSYIVPILLVLLMVFFVTVSQPWSDDFGQNRSLFWVTVGCYFLLSIFYYLRRPFLSVSKDTLETRRFSGYKRLKPTEIRKITVQPGFVMIETVKGTNWVFSKLMNLYPIGTMGERLQAFATVNHVEFEKKSK</sequence>
<keyword evidence="1" id="KW-0812">Transmembrane</keyword>
<name>A0A4S4BPS5_9BACL</name>
<accession>A0A4S4BPS5</accession>
<feature type="transmembrane region" description="Helical" evidence="1">
    <location>
        <begin position="43"/>
        <end position="60"/>
    </location>
</feature>
<dbReference type="Proteomes" id="UP000310636">
    <property type="component" value="Unassembled WGS sequence"/>
</dbReference>
<evidence type="ECO:0000256" key="1">
    <source>
        <dbReference type="SAM" id="Phobius"/>
    </source>
</evidence>